<feature type="compositionally biased region" description="Polar residues" evidence="2">
    <location>
        <begin position="460"/>
        <end position="499"/>
    </location>
</feature>
<dbReference type="InParanoid" id="B3MGZ7"/>
<gene>
    <name evidence="3" type="primary">Dana\GF13700</name>
    <name evidence="3" type="synonym">dana_GLEANR_13706</name>
    <name evidence="3" type="ORF">GF13700</name>
</gene>
<feature type="compositionally biased region" description="Polar residues" evidence="2">
    <location>
        <begin position="575"/>
        <end position="594"/>
    </location>
</feature>
<dbReference type="GeneID" id="6496536"/>
<dbReference type="Proteomes" id="UP000007801">
    <property type="component" value="Unassembled WGS sequence"/>
</dbReference>
<dbReference type="STRING" id="7217.B3MGZ7"/>
<keyword evidence="1" id="KW-0175">Coiled coil</keyword>
<dbReference type="OrthoDB" id="7869552at2759"/>
<dbReference type="HOGENOM" id="CLU_031755_0_0_1"/>
<evidence type="ECO:0000256" key="1">
    <source>
        <dbReference type="SAM" id="Coils"/>
    </source>
</evidence>
<organism evidence="3 4">
    <name type="scientific">Drosophila ananassae</name>
    <name type="common">Fruit fly</name>
    <dbReference type="NCBI Taxonomy" id="7217"/>
    <lineage>
        <taxon>Eukaryota</taxon>
        <taxon>Metazoa</taxon>
        <taxon>Ecdysozoa</taxon>
        <taxon>Arthropoda</taxon>
        <taxon>Hexapoda</taxon>
        <taxon>Insecta</taxon>
        <taxon>Pterygota</taxon>
        <taxon>Neoptera</taxon>
        <taxon>Endopterygota</taxon>
        <taxon>Diptera</taxon>
        <taxon>Brachycera</taxon>
        <taxon>Muscomorpha</taxon>
        <taxon>Ephydroidea</taxon>
        <taxon>Drosophilidae</taxon>
        <taxon>Drosophila</taxon>
        <taxon>Sophophora</taxon>
    </lineage>
</organism>
<feature type="compositionally biased region" description="Low complexity" evidence="2">
    <location>
        <begin position="243"/>
        <end position="262"/>
    </location>
</feature>
<dbReference type="AlphaFoldDB" id="B3MGZ7"/>
<dbReference type="EMBL" id="CH902619">
    <property type="protein sequence ID" value="EDV37915.1"/>
    <property type="molecule type" value="Genomic_DNA"/>
</dbReference>
<feature type="region of interest" description="Disordered" evidence="2">
    <location>
        <begin position="242"/>
        <end position="262"/>
    </location>
</feature>
<feature type="region of interest" description="Disordered" evidence="2">
    <location>
        <begin position="450"/>
        <end position="594"/>
    </location>
</feature>
<dbReference type="eggNOG" id="ENOG502TKX6">
    <property type="taxonomic scope" value="Eukaryota"/>
</dbReference>
<feature type="compositionally biased region" description="Polar residues" evidence="2">
    <location>
        <begin position="529"/>
        <end position="566"/>
    </location>
</feature>
<feature type="compositionally biased region" description="Low complexity" evidence="2">
    <location>
        <begin position="500"/>
        <end position="518"/>
    </location>
</feature>
<reference evidence="3 4" key="1">
    <citation type="journal article" date="2007" name="Nature">
        <title>Evolution of genes and genomes on the Drosophila phylogeny.</title>
        <authorList>
            <consortium name="Drosophila 12 Genomes Consortium"/>
            <person name="Clark A.G."/>
            <person name="Eisen M.B."/>
            <person name="Smith D.R."/>
            <person name="Bergman C.M."/>
            <person name="Oliver B."/>
            <person name="Markow T.A."/>
            <person name="Kaufman T.C."/>
            <person name="Kellis M."/>
            <person name="Gelbart W."/>
            <person name="Iyer V.N."/>
            <person name="Pollard D.A."/>
            <person name="Sackton T.B."/>
            <person name="Larracuente A.M."/>
            <person name="Singh N.D."/>
            <person name="Abad J.P."/>
            <person name="Abt D.N."/>
            <person name="Adryan B."/>
            <person name="Aguade M."/>
            <person name="Akashi H."/>
            <person name="Anderson W.W."/>
            <person name="Aquadro C.F."/>
            <person name="Ardell D.H."/>
            <person name="Arguello R."/>
            <person name="Artieri C.G."/>
            <person name="Barbash D.A."/>
            <person name="Barker D."/>
            <person name="Barsanti P."/>
            <person name="Batterham P."/>
            <person name="Batzoglou S."/>
            <person name="Begun D."/>
            <person name="Bhutkar A."/>
            <person name="Blanco E."/>
            <person name="Bosak S.A."/>
            <person name="Bradley R.K."/>
            <person name="Brand A.D."/>
            <person name="Brent M.R."/>
            <person name="Brooks A.N."/>
            <person name="Brown R.H."/>
            <person name="Butlin R.K."/>
            <person name="Caggese C."/>
            <person name="Calvi B.R."/>
            <person name="Bernardo de Carvalho A."/>
            <person name="Caspi A."/>
            <person name="Castrezana S."/>
            <person name="Celniker S.E."/>
            <person name="Chang J.L."/>
            <person name="Chapple C."/>
            <person name="Chatterji S."/>
            <person name="Chinwalla A."/>
            <person name="Civetta A."/>
            <person name="Clifton S.W."/>
            <person name="Comeron J.M."/>
            <person name="Costello J.C."/>
            <person name="Coyne J.A."/>
            <person name="Daub J."/>
            <person name="David R.G."/>
            <person name="Delcher A.L."/>
            <person name="Delehaunty K."/>
            <person name="Do C.B."/>
            <person name="Ebling H."/>
            <person name="Edwards K."/>
            <person name="Eickbush T."/>
            <person name="Evans J.D."/>
            <person name="Filipski A."/>
            <person name="Findeiss S."/>
            <person name="Freyhult E."/>
            <person name="Fulton L."/>
            <person name="Fulton R."/>
            <person name="Garcia A.C."/>
            <person name="Gardiner A."/>
            <person name="Garfield D.A."/>
            <person name="Garvin B.E."/>
            <person name="Gibson G."/>
            <person name="Gilbert D."/>
            <person name="Gnerre S."/>
            <person name="Godfrey J."/>
            <person name="Good R."/>
            <person name="Gotea V."/>
            <person name="Gravely B."/>
            <person name="Greenberg A.J."/>
            <person name="Griffiths-Jones S."/>
            <person name="Gross S."/>
            <person name="Guigo R."/>
            <person name="Gustafson E.A."/>
            <person name="Haerty W."/>
            <person name="Hahn M.W."/>
            <person name="Halligan D.L."/>
            <person name="Halpern A.L."/>
            <person name="Halter G.M."/>
            <person name="Han M.V."/>
            <person name="Heger A."/>
            <person name="Hillier L."/>
            <person name="Hinrichs A.S."/>
            <person name="Holmes I."/>
            <person name="Hoskins R.A."/>
            <person name="Hubisz M.J."/>
            <person name="Hultmark D."/>
            <person name="Huntley M.A."/>
            <person name="Jaffe D.B."/>
            <person name="Jagadeeshan S."/>
            <person name="Jeck W.R."/>
            <person name="Johnson J."/>
            <person name="Jones C.D."/>
            <person name="Jordan W.C."/>
            <person name="Karpen G.H."/>
            <person name="Kataoka E."/>
            <person name="Keightley P.D."/>
            <person name="Kheradpour P."/>
            <person name="Kirkness E.F."/>
            <person name="Koerich L.B."/>
            <person name="Kristiansen K."/>
            <person name="Kudrna D."/>
            <person name="Kulathinal R.J."/>
            <person name="Kumar S."/>
            <person name="Kwok R."/>
            <person name="Lander E."/>
            <person name="Langley C.H."/>
            <person name="Lapoint R."/>
            <person name="Lazzaro B.P."/>
            <person name="Lee S.J."/>
            <person name="Levesque L."/>
            <person name="Li R."/>
            <person name="Lin C.F."/>
            <person name="Lin M.F."/>
            <person name="Lindblad-Toh K."/>
            <person name="Llopart A."/>
            <person name="Long M."/>
            <person name="Low L."/>
            <person name="Lozovsky E."/>
            <person name="Lu J."/>
            <person name="Luo M."/>
            <person name="Machado C.A."/>
            <person name="Makalowski W."/>
            <person name="Marzo M."/>
            <person name="Matsuda M."/>
            <person name="Matzkin L."/>
            <person name="McAllister B."/>
            <person name="McBride C.S."/>
            <person name="McKernan B."/>
            <person name="McKernan K."/>
            <person name="Mendez-Lago M."/>
            <person name="Minx P."/>
            <person name="Mollenhauer M.U."/>
            <person name="Montooth K."/>
            <person name="Mount S.M."/>
            <person name="Mu X."/>
            <person name="Myers E."/>
            <person name="Negre B."/>
            <person name="Newfeld S."/>
            <person name="Nielsen R."/>
            <person name="Noor M.A."/>
            <person name="O'Grady P."/>
            <person name="Pachter L."/>
            <person name="Papaceit M."/>
            <person name="Parisi M.J."/>
            <person name="Parisi M."/>
            <person name="Parts L."/>
            <person name="Pedersen J.S."/>
            <person name="Pesole G."/>
            <person name="Phillippy A.M."/>
            <person name="Ponting C.P."/>
            <person name="Pop M."/>
            <person name="Porcelli D."/>
            <person name="Powell J.R."/>
            <person name="Prohaska S."/>
            <person name="Pruitt K."/>
            <person name="Puig M."/>
            <person name="Quesneville H."/>
            <person name="Ram K.R."/>
            <person name="Rand D."/>
            <person name="Rasmussen M.D."/>
            <person name="Reed L.K."/>
            <person name="Reenan R."/>
            <person name="Reily A."/>
            <person name="Remington K.A."/>
            <person name="Rieger T.T."/>
            <person name="Ritchie M.G."/>
            <person name="Robin C."/>
            <person name="Rogers Y.H."/>
            <person name="Rohde C."/>
            <person name="Rozas J."/>
            <person name="Rubenfield M.J."/>
            <person name="Ruiz A."/>
            <person name="Russo S."/>
            <person name="Salzberg S.L."/>
            <person name="Sanchez-Gracia A."/>
            <person name="Saranga D.J."/>
            <person name="Sato H."/>
            <person name="Schaeffer S.W."/>
            <person name="Schatz M.C."/>
            <person name="Schlenke T."/>
            <person name="Schwartz R."/>
            <person name="Segarra C."/>
            <person name="Singh R.S."/>
            <person name="Sirot L."/>
            <person name="Sirota M."/>
            <person name="Sisneros N.B."/>
            <person name="Smith C.D."/>
            <person name="Smith T.F."/>
            <person name="Spieth J."/>
            <person name="Stage D.E."/>
            <person name="Stark A."/>
            <person name="Stephan W."/>
            <person name="Strausberg R.L."/>
            <person name="Strempel S."/>
            <person name="Sturgill D."/>
            <person name="Sutton G."/>
            <person name="Sutton G.G."/>
            <person name="Tao W."/>
            <person name="Teichmann S."/>
            <person name="Tobari Y.N."/>
            <person name="Tomimura Y."/>
            <person name="Tsolas J.M."/>
            <person name="Valente V.L."/>
            <person name="Venter E."/>
            <person name="Venter J.C."/>
            <person name="Vicario S."/>
            <person name="Vieira F.G."/>
            <person name="Vilella A.J."/>
            <person name="Villasante A."/>
            <person name="Walenz B."/>
            <person name="Wang J."/>
            <person name="Wasserman M."/>
            <person name="Watts T."/>
            <person name="Wilson D."/>
            <person name="Wilson R.K."/>
            <person name="Wing R.A."/>
            <person name="Wolfner M.F."/>
            <person name="Wong A."/>
            <person name="Wong G.K."/>
            <person name="Wu C.I."/>
            <person name="Wu G."/>
            <person name="Yamamoto D."/>
            <person name="Yang H.P."/>
            <person name="Yang S.P."/>
            <person name="Yorke J.A."/>
            <person name="Yoshida K."/>
            <person name="Zdobnov E."/>
            <person name="Zhang P."/>
            <person name="Zhang Y."/>
            <person name="Zimin A.V."/>
            <person name="Baldwin J."/>
            <person name="Abdouelleil A."/>
            <person name="Abdulkadir J."/>
            <person name="Abebe A."/>
            <person name="Abera B."/>
            <person name="Abreu J."/>
            <person name="Acer S.C."/>
            <person name="Aftuck L."/>
            <person name="Alexander A."/>
            <person name="An P."/>
            <person name="Anderson E."/>
            <person name="Anderson S."/>
            <person name="Arachi H."/>
            <person name="Azer M."/>
            <person name="Bachantsang P."/>
            <person name="Barry A."/>
            <person name="Bayul T."/>
            <person name="Berlin A."/>
            <person name="Bessette D."/>
            <person name="Bloom T."/>
            <person name="Blye J."/>
            <person name="Boguslavskiy L."/>
            <person name="Bonnet C."/>
            <person name="Boukhgalter B."/>
            <person name="Bourzgui I."/>
            <person name="Brown A."/>
            <person name="Cahill P."/>
            <person name="Channer S."/>
            <person name="Cheshatsang Y."/>
            <person name="Chuda L."/>
            <person name="Citroen M."/>
            <person name="Collymore A."/>
            <person name="Cooke P."/>
            <person name="Costello M."/>
            <person name="D'Aco K."/>
            <person name="Daza R."/>
            <person name="De Haan G."/>
            <person name="DeGray S."/>
            <person name="DeMaso C."/>
            <person name="Dhargay N."/>
            <person name="Dooley K."/>
            <person name="Dooley E."/>
            <person name="Doricent M."/>
            <person name="Dorje P."/>
            <person name="Dorjee K."/>
            <person name="Dupes A."/>
            <person name="Elong R."/>
            <person name="Falk J."/>
            <person name="Farina A."/>
            <person name="Faro S."/>
            <person name="Ferguson D."/>
            <person name="Fisher S."/>
            <person name="Foley C.D."/>
            <person name="Franke A."/>
            <person name="Friedrich D."/>
            <person name="Gadbois L."/>
            <person name="Gearin G."/>
            <person name="Gearin C.R."/>
            <person name="Giannoukos G."/>
            <person name="Goode T."/>
            <person name="Graham J."/>
            <person name="Grandbois E."/>
            <person name="Grewal S."/>
            <person name="Gyaltsen K."/>
            <person name="Hafez N."/>
            <person name="Hagos B."/>
            <person name="Hall J."/>
            <person name="Henson C."/>
            <person name="Hollinger A."/>
            <person name="Honan T."/>
            <person name="Huard M.D."/>
            <person name="Hughes L."/>
            <person name="Hurhula B."/>
            <person name="Husby M.E."/>
            <person name="Kamat A."/>
            <person name="Kanga B."/>
            <person name="Kashin S."/>
            <person name="Khazanovich D."/>
            <person name="Kisner P."/>
            <person name="Lance K."/>
            <person name="Lara M."/>
            <person name="Lee W."/>
            <person name="Lennon N."/>
            <person name="Letendre F."/>
            <person name="LeVine R."/>
            <person name="Lipovsky A."/>
            <person name="Liu X."/>
            <person name="Liu J."/>
            <person name="Liu S."/>
            <person name="Lokyitsang T."/>
            <person name="Lokyitsang Y."/>
            <person name="Lubonja R."/>
            <person name="Lui A."/>
            <person name="MacDonald P."/>
            <person name="Magnisalis V."/>
            <person name="Maru K."/>
            <person name="Matthews C."/>
            <person name="McCusker W."/>
            <person name="McDonough S."/>
            <person name="Mehta T."/>
            <person name="Meldrim J."/>
            <person name="Meneus L."/>
            <person name="Mihai O."/>
            <person name="Mihalev A."/>
            <person name="Mihova T."/>
            <person name="Mittelman R."/>
            <person name="Mlenga V."/>
            <person name="Montmayeur A."/>
            <person name="Mulrain L."/>
            <person name="Navidi A."/>
            <person name="Naylor J."/>
            <person name="Negash T."/>
            <person name="Nguyen T."/>
            <person name="Nguyen N."/>
            <person name="Nicol R."/>
            <person name="Norbu C."/>
            <person name="Norbu N."/>
            <person name="Novod N."/>
            <person name="O'Neill B."/>
            <person name="Osman S."/>
            <person name="Markiewicz E."/>
            <person name="Oyono O.L."/>
            <person name="Patti C."/>
            <person name="Phunkhang P."/>
            <person name="Pierre F."/>
            <person name="Priest M."/>
            <person name="Raghuraman S."/>
            <person name="Rege F."/>
            <person name="Reyes R."/>
            <person name="Rise C."/>
            <person name="Rogov P."/>
            <person name="Ross K."/>
            <person name="Ryan E."/>
            <person name="Settipalli S."/>
            <person name="Shea T."/>
            <person name="Sherpa N."/>
            <person name="Shi L."/>
            <person name="Shih D."/>
            <person name="Sparrow T."/>
            <person name="Spaulding J."/>
            <person name="Stalker J."/>
            <person name="Stange-Thomann N."/>
            <person name="Stavropoulos S."/>
            <person name="Stone C."/>
            <person name="Strader C."/>
            <person name="Tesfaye S."/>
            <person name="Thomson T."/>
            <person name="Thoulutsang Y."/>
            <person name="Thoulutsang D."/>
            <person name="Topham K."/>
            <person name="Topping I."/>
            <person name="Tsamla T."/>
            <person name="Vassiliev H."/>
            <person name="Vo A."/>
            <person name="Wangchuk T."/>
            <person name="Wangdi T."/>
            <person name="Weiand M."/>
            <person name="Wilkinson J."/>
            <person name="Wilson A."/>
            <person name="Yadav S."/>
            <person name="Young G."/>
            <person name="Yu Q."/>
            <person name="Zembek L."/>
            <person name="Zhong D."/>
            <person name="Zimmer A."/>
            <person name="Zwirko Z."/>
            <person name="Jaffe D.B."/>
            <person name="Alvarez P."/>
            <person name="Brockman W."/>
            <person name="Butler J."/>
            <person name="Chin C."/>
            <person name="Gnerre S."/>
            <person name="Grabherr M."/>
            <person name="Kleber M."/>
            <person name="Mauceli E."/>
            <person name="MacCallum I."/>
        </authorList>
    </citation>
    <scope>NUCLEOTIDE SEQUENCE [LARGE SCALE GENOMIC DNA]</scope>
    <source>
        <strain evidence="4">Tucson 14024-0371.13</strain>
    </source>
</reference>
<sequence>MNRVLCPSRRPLSDVFHGDPFKIQSYNFRYADKPVYHVQHYQRPPIVSPPVAPPPARKPSFETFYLNPKFNRDSEYTPVNRPPPTSSFSEYRRRRFLQDFKAVPSHTMRPPLITMPDRQRSVPVAPQPRRPPVSPTVTDSPLLRTCCSRGEYQTMRRGQSTCSLRTCHSNGGGGCLVGNTRSASATTFDRGSNVQLQNKRSACSGCAININICSLDPESEADNNVSIKIETDACLLNNKDMASSKSGNNRSGSAASRATGTSFGIDKRLSKFNVSETKPRTSPDWVRRQRQREVETKREQELARERQHQENLKLERERELEQERAFIRRREQEREHLRQLERQRERDHLLALEAERERQRLRELERETQRQREYDRLVELQEQLRSQHELPPMRVMSTTLPGVPSPSRVPMTSHLYTRTSDDRLPGMMAFCDVPSRREARRVLPVRHQAAAIPLPPPPGWTSTPIRSASRSSVGRTPVNSSRSGTPVRNSNRTPTPVRNSSRTPTPTRNVPPTRTSTPIRNPTPRNPLVSRNHTPTRQIGNSSRNPTPTRSGTPLRNSSRSVTPLRTDTPDRFSSRNSGHLQRSSSGTSNGNVHVSMATTRIVSNSRLSESKQINGNPAILTRLNNVPIRITTSRSRDRDLEFSMNHVTMGEPPAAMPQPITVFRRRSSSSQSGQDACQVNINVYADNLRRMRI</sequence>
<protein>
    <submittedName>
        <fullName evidence="3">Uncharacterized protein</fullName>
    </submittedName>
</protein>
<evidence type="ECO:0000313" key="4">
    <source>
        <dbReference type="Proteomes" id="UP000007801"/>
    </source>
</evidence>
<feature type="compositionally biased region" description="Pro residues" evidence="2">
    <location>
        <begin position="125"/>
        <end position="134"/>
    </location>
</feature>
<name>B3MGZ7_DROAN</name>
<proteinExistence type="predicted"/>
<feature type="region of interest" description="Disordered" evidence="2">
    <location>
        <begin position="107"/>
        <end position="137"/>
    </location>
</feature>
<evidence type="ECO:0000256" key="2">
    <source>
        <dbReference type="SAM" id="MobiDB-lite"/>
    </source>
</evidence>
<dbReference type="OMA" id="NFRYADK"/>
<dbReference type="KEGG" id="dan:6496536"/>
<feature type="coiled-coil region" evidence="1">
    <location>
        <begin position="297"/>
        <end position="374"/>
    </location>
</feature>
<evidence type="ECO:0000313" key="3">
    <source>
        <dbReference type="EMBL" id="EDV37915.1"/>
    </source>
</evidence>
<keyword evidence="4" id="KW-1185">Reference proteome</keyword>
<dbReference type="PhylomeDB" id="B3MGZ7"/>
<accession>B3MGZ7</accession>